<keyword evidence="4" id="KW-1185">Reference proteome</keyword>
<sequence>MGEKMPELAALLHALKERSGRSYAELAGRCGASASTLHRYCRGQILPDSYGMVERIALACGASKAELAELYRLWAQADAARLDAGRKPIAGDPLTPVPDPPPVPPSAADPAAGLAGAVPRPQDPASTSAVHGRRPALGGRRPMHFIALACVLAAVVIISVAASSPAGRTAGRSAPQRIPGPAWSQPPTAVAAGFYGVTINSSSGAMPTFRVGGVRLWDSGTLWSLLEPARDRFDWTTLDRLVGSARRANLPVLYTFGGTPQWAAPDAPLGPYPDGSRTAPPDDLKDWVRFVKAVATRYAGRIDAYELWAFAPSPHFYTGDAATLARMTQQAAAVIRRADPAATLVCPSIGNLWEPASQQFLRDFAAAGGYQVCDAAGVKLAPQHDGDTPESLVRLAAVIERTFHEAGVHPRLWSTGTVYRIPQDRKLDEAHAIAYAVRFYLIGMYVRYDRMYFYNWGGTKIPLVLQAVGGPPTSAALAVGTLQRWLAGARITSCGRGSPDGPPAQVWQCRFVLGGAAGRRPVQAVVLWTESGTAAVPADPGADTIRFLDGRSMPAPRTLRITEQPILITIRPGR</sequence>
<dbReference type="GO" id="GO:0004553">
    <property type="term" value="F:hydrolase activity, hydrolyzing O-glycosyl compounds"/>
    <property type="evidence" value="ECO:0007669"/>
    <property type="project" value="TreeGrafter"/>
</dbReference>
<dbReference type="InterPro" id="IPR051923">
    <property type="entry name" value="Glycosyl_Hydrolase_39"/>
</dbReference>
<evidence type="ECO:0000313" key="3">
    <source>
        <dbReference type="EMBL" id="MBB5629796.1"/>
    </source>
</evidence>
<dbReference type="EMBL" id="JACHBR010000001">
    <property type="protein sequence ID" value="MBB5629796.1"/>
    <property type="molecule type" value="Genomic_DNA"/>
</dbReference>
<feature type="region of interest" description="Disordered" evidence="1">
    <location>
        <begin position="86"/>
        <end position="135"/>
    </location>
</feature>
<dbReference type="Pfam" id="PF13560">
    <property type="entry name" value="HTH_31"/>
    <property type="match status" value="1"/>
</dbReference>
<name>A0A7W9DSP5_9ACTN</name>
<proteinExistence type="predicted"/>
<dbReference type="InterPro" id="IPR017853">
    <property type="entry name" value="GH"/>
</dbReference>
<evidence type="ECO:0000313" key="4">
    <source>
        <dbReference type="Proteomes" id="UP000588112"/>
    </source>
</evidence>
<dbReference type="InterPro" id="IPR001387">
    <property type="entry name" value="Cro/C1-type_HTH"/>
</dbReference>
<keyword evidence="2" id="KW-0472">Membrane</keyword>
<comment type="caution">
    <text evidence="3">The sequence shown here is derived from an EMBL/GenBank/DDBJ whole genome shotgun (WGS) entry which is preliminary data.</text>
</comment>
<dbReference type="AlphaFoldDB" id="A0A7W9DSP5"/>
<dbReference type="RefSeq" id="WP_204070411.1">
    <property type="nucleotide sequence ID" value="NZ_BOOS01000031.1"/>
</dbReference>
<evidence type="ECO:0000256" key="1">
    <source>
        <dbReference type="SAM" id="MobiDB-lite"/>
    </source>
</evidence>
<dbReference type="SUPFAM" id="SSF51445">
    <property type="entry name" value="(Trans)glycosidases"/>
    <property type="match status" value="1"/>
</dbReference>
<keyword evidence="2" id="KW-0812">Transmembrane</keyword>
<feature type="compositionally biased region" description="Low complexity" evidence="1">
    <location>
        <begin position="108"/>
        <end position="119"/>
    </location>
</feature>
<feature type="compositionally biased region" description="Pro residues" evidence="1">
    <location>
        <begin position="95"/>
        <end position="107"/>
    </location>
</feature>
<dbReference type="SUPFAM" id="SSF47413">
    <property type="entry name" value="lambda repressor-like DNA-binding domains"/>
    <property type="match status" value="1"/>
</dbReference>
<accession>A0A7W9DSP5</accession>
<gene>
    <name evidence="3" type="ORF">BJ981_005495</name>
</gene>
<organism evidence="3 4">
    <name type="scientific">Sphaerisporangium krabiense</name>
    <dbReference type="NCBI Taxonomy" id="763782"/>
    <lineage>
        <taxon>Bacteria</taxon>
        <taxon>Bacillati</taxon>
        <taxon>Actinomycetota</taxon>
        <taxon>Actinomycetes</taxon>
        <taxon>Streptosporangiales</taxon>
        <taxon>Streptosporangiaceae</taxon>
        <taxon>Sphaerisporangium</taxon>
    </lineage>
</organism>
<dbReference type="PANTHER" id="PTHR12631">
    <property type="entry name" value="ALPHA-L-IDURONIDASE"/>
    <property type="match status" value="1"/>
</dbReference>
<dbReference type="InterPro" id="IPR010982">
    <property type="entry name" value="Lambda_DNA-bd_dom_sf"/>
</dbReference>
<dbReference type="Proteomes" id="UP000588112">
    <property type="component" value="Unassembled WGS sequence"/>
</dbReference>
<dbReference type="Gene3D" id="1.10.260.40">
    <property type="entry name" value="lambda repressor-like DNA-binding domains"/>
    <property type="match status" value="1"/>
</dbReference>
<dbReference type="Gene3D" id="3.20.20.80">
    <property type="entry name" value="Glycosidases"/>
    <property type="match status" value="1"/>
</dbReference>
<evidence type="ECO:0000256" key="2">
    <source>
        <dbReference type="SAM" id="Phobius"/>
    </source>
</evidence>
<keyword evidence="2" id="KW-1133">Transmembrane helix</keyword>
<dbReference type="PANTHER" id="PTHR12631:SF10">
    <property type="entry name" value="BETA-XYLOSIDASE-LIKE PROTEIN-RELATED"/>
    <property type="match status" value="1"/>
</dbReference>
<reference evidence="3 4" key="1">
    <citation type="submission" date="2020-08" db="EMBL/GenBank/DDBJ databases">
        <title>Sequencing the genomes of 1000 actinobacteria strains.</title>
        <authorList>
            <person name="Klenk H.-P."/>
        </authorList>
    </citation>
    <scope>NUCLEOTIDE SEQUENCE [LARGE SCALE GENOMIC DNA]</scope>
    <source>
        <strain evidence="3 4">DSM 45790</strain>
    </source>
</reference>
<dbReference type="GO" id="GO:0003677">
    <property type="term" value="F:DNA binding"/>
    <property type="evidence" value="ECO:0007669"/>
    <property type="project" value="InterPro"/>
</dbReference>
<dbReference type="CDD" id="cd00093">
    <property type="entry name" value="HTH_XRE"/>
    <property type="match status" value="1"/>
</dbReference>
<protein>
    <submittedName>
        <fullName evidence="3">Transcriptional regulator with XRE-family HTH domain</fullName>
    </submittedName>
</protein>
<feature type="transmembrane region" description="Helical" evidence="2">
    <location>
        <begin position="143"/>
        <end position="162"/>
    </location>
</feature>